<dbReference type="InterPro" id="IPR012659">
    <property type="entry name" value="CHP02444"/>
</dbReference>
<dbReference type="AlphaFoldDB" id="A0A7I7WK58"/>
<evidence type="ECO:0008006" key="3">
    <source>
        <dbReference type="Google" id="ProtNLM"/>
    </source>
</evidence>
<protein>
    <recommendedName>
        <fullName evidence="3">TIGR02444 family protein</fullName>
    </recommendedName>
</protein>
<sequence>MLHTFGVAVASKYNKYRVPPPAARVTLRGFALAVHDKPGVADACVSLQDRFDADVNILLCAAYLGAVRGRSVSSDEVAAARGRIDAWHRDVVRPLRAARRLLKTGPPPAPNPQTDEVRREVAKAELDAELVELDVLGDWAAGFGDSSSAGTRSELARTAMEVALRSYSNAVLSEDDRNALAVIADTAARCDEVAS</sequence>
<gene>
    <name evidence="1" type="ORF">MGAD_05430</name>
</gene>
<name>A0A7I7WK58_MYCGU</name>
<evidence type="ECO:0000313" key="1">
    <source>
        <dbReference type="EMBL" id="BBZ16208.1"/>
    </source>
</evidence>
<reference evidence="1 2" key="1">
    <citation type="journal article" date="2019" name="Emerg. Microbes Infect.">
        <title>Comprehensive subspecies identification of 175 nontuberculous mycobacteria species based on 7547 genomic profiles.</title>
        <authorList>
            <person name="Matsumoto Y."/>
            <person name="Kinjo T."/>
            <person name="Motooka D."/>
            <person name="Nabeya D."/>
            <person name="Jung N."/>
            <person name="Uechi K."/>
            <person name="Horii T."/>
            <person name="Iida T."/>
            <person name="Fujita J."/>
            <person name="Nakamura S."/>
        </authorList>
    </citation>
    <scope>NUCLEOTIDE SEQUENCE [LARGE SCALE GENOMIC DNA]</scope>
    <source>
        <strain evidence="1 2">JCM 12688</strain>
    </source>
</reference>
<proteinExistence type="predicted"/>
<dbReference type="EMBL" id="AP022608">
    <property type="protein sequence ID" value="BBZ16208.1"/>
    <property type="molecule type" value="Genomic_DNA"/>
</dbReference>
<dbReference type="Pfam" id="PF09523">
    <property type="entry name" value="DUF2390"/>
    <property type="match status" value="1"/>
</dbReference>
<dbReference type="NCBIfam" id="TIGR02444">
    <property type="entry name" value="TIGR02444 family protein"/>
    <property type="match status" value="1"/>
</dbReference>
<dbReference type="KEGG" id="mgad:MGAD_05430"/>
<accession>A0A7I7WK58</accession>
<dbReference type="Proteomes" id="UP000466187">
    <property type="component" value="Chromosome"/>
</dbReference>
<organism evidence="1 2">
    <name type="scientific">Mycolicibacterium gadium</name>
    <name type="common">Mycobacterium gadium</name>
    <dbReference type="NCBI Taxonomy" id="1794"/>
    <lineage>
        <taxon>Bacteria</taxon>
        <taxon>Bacillati</taxon>
        <taxon>Actinomycetota</taxon>
        <taxon>Actinomycetes</taxon>
        <taxon>Mycobacteriales</taxon>
        <taxon>Mycobacteriaceae</taxon>
        <taxon>Mycolicibacterium</taxon>
    </lineage>
</organism>
<evidence type="ECO:0000313" key="2">
    <source>
        <dbReference type="Proteomes" id="UP000466187"/>
    </source>
</evidence>